<feature type="domain" description="DNA-directed DNA polymerase family B mitochondria/virus" evidence="10">
    <location>
        <begin position="1007"/>
        <end position="1308"/>
    </location>
</feature>
<organism evidence="11 12">
    <name type="scientific">Mytilus coruscus</name>
    <name type="common">Sea mussel</name>
    <dbReference type="NCBI Taxonomy" id="42192"/>
    <lineage>
        <taxon>Eukaryota</taxon>
        <taxon>Metazoa</taxon>
        <taxon>Spiralia</taxon>
        <taxon>Lophotrochozoa</taxon>
        <taxon>Mollusca</taxon>
        <taxon>Bivalvia</taxon>
        <taxon>Autobranchia</taxon>
        <taxon>Pteriomorphia</taxon>
        <taxon>Mytilida</taxon>
        <taxon>Mytiloidea</taxon>
        <taxon>Mytilidae</taxon>
        <taxon>Mytilinae</taxon>
        <taxon>Mytilus</taxon>
    </lineage>
</organism>
<accession>A0A6J8A1B0</accession>
<keyword evidence="5" id="KW-0235">DNA replication</keyword>
<evidence type="ECO:0000256" key="5">
    <source>
        <dbReference type="ARBA" id="ARBA00022705"/>
    </source>
</evidence>
<dbReference type="InterPro" id="IPR023211">
    <property type="entry name" value="DNA_pol_palm_dom_sf"/>
</dbReference>
<evidence type="ECO:0000256" key="4">
    <source>
        <dbReference type="ARBA" id="ARBA00022695"/>
    </source>
</evidence>
<evidence type="ECO:0000256" key="3">
    <source>
        <dbReference type="ARBA" id="ARBA00022679"/>
    </source>
</evidence>
<dbReference type="GO" id="GO:0006260">
    <property type="term" value="P:DNA replication"/>
    <property type="evidence" value="ECO:0007669"/>
    <property type="project" value="UniProtKB-KW"/>
</dbReference>
<reference evidence="11 12" key="1">
    <citation type="submission" date="2020-06" db="EMBL/GenBank/DDBJ databases">
        <authorList>
            <person name="Li R."/>
            <person name="Bekaert M."/>
        </authorList>
    </citation>
    <scope>NUCLEOTIDE SEQUENCE [LARGE SCALE GENOMIC DNA]</scope>
    <source>
        <strain evidence="12">wild</strain>
    </source>
</reference>
<evidence type="ECO:0000259" key="10">
    <source>
        <dbReference type="Pfam" id="PF03175"/>
    </source>
</evidence>
<comment type="similarity">
    <text evidence="1">Belongs to the DNA polymerase type-B family.</text>
</comment>
<dbReference type="GO" id="GO:0003887">
    <property type="term" value="F:DNA-directed DNA polymerase activity"/>
    <property type="evidence" value="ECO:0007669"/>
    <property type="project" value="UniProtKB-KW"/>
</dbReference>
<keyword evidence="12" id="KW-1185">Reference proteome</keyword>
<protein>
    <recommendedName>
        <fullName evidence="2">DNA-directed DNA polymerase</fullName>
        <ecNumber evidence="2">2.7.7.7</ecNumber>
    </recommendedName>
</protein>
<dbReference type="GO" id="GO:0003677">
    <property type="term" value="F:DNA binding"/>
    <property type="evidence" value="ECO:0007669"/>
    <property type="project" value="UniProtKB-KW"/>
</dbReference>
<dbReference type="InterPro" id="IPR043502">
    <property type="entry name" value="DNA/RNA_pol_sf"/>
</dbReference>
<keyword evidence="3" id="KW-0808">Transferase</keyword>
<name>A0A6J8A1B0_MYTCO</name>
<evidence type="ECO:0000313" key="11">
    <source>
        <dbReference type="EMBL" id="CAC5359497.1"/>
    </source>
</evidence>
<dbReference type="Proteomes" id="UP000507470">
    <property type="component" value="Unassembled WGS sequence"/>
</dbReference>
<keyword evidence="6" id="KW-0239">DNA-directed DNA polymerase</keyword>
<feature type="region of interest" description="Disordered" evidence="9">
    <location>
        <begin position="1"/>
        <end position="20"/>
    </location>
</feature>
<dbReference type="Gene3D" id="1.10.287.690">
    <property type="entry name" value="Helix hairpin bin"/>
    <property type="match status" value="1"/>
</dbReference>
<gene>
    <name evidence="11" type="ORF">MCOR_2325</name>
</gene>
<evidence type="ECO:0000313" key="12">
    <source>
        <dbReference type="Proteomes" id="UP000507470"/>
    </source>
</evidence>
<dbReference type="Pfam" id="PF03175">
    <property type="entry name" value="DNA_pol_B_2"/>
    <property type="match status" value="2"/>
</dbReference>
<dbReference type="PANTHER" id="PTHR33568:SF3">
    <property type="entry name" value="DNA-DIRECTED DNA POLYMERASE"/>
    <property type="match status" value="1"/>
</dbReference>
<evidence type="ECO:0000256" key="6">
    <source>
        <dbReference type="ARBA" id="ARBA00022932"/>
    </source>
</evidence>
<evidence type="ECO:0000256" key="2">
    <source>
        <dbReference type="ARBA" id="ARBA00012417"/>
    </source>
</evidence>
<dbReference type="InterPro" id="IPR036397">
    <property type="entry name" value="RNaseH_sf"/>
</dbReference>
<dbReference type="EC" id="2.7.7.7" evidence="2"/>
<dbReference type="Gene3D" id="3.40.960.10">
    <property type="entry name" value="VSR Endonuclease"/>
    <property type="match status" value="1"/>
</dbReference>
<evidence type="ECO:0000256" key="9">
    <source>
        <dbReference type="SAM" id="MobiDB-lite"/>
    </source>
</evidence>
<dbReference type="InterPro" id="IPR004868">
    <property type="entry name" value="DNA-dir_DNA_pol_B_mt/vir"/>
</dbReference>
<dbReference type="Gene3D" id="3.30.420.10">
    <property type="entry name" value="Ribonuclease H-like superfamily/Ribonuclease H"/>
    <property type="match status" value="1"/>
</dbReference>
<dbReference type="Gene3D" id="3.90.1600.10">
    <property type="entry name" value="Palm domain of DNA polymerase"/>
    <property type="match status" value="1"/>
</dbReference>
<feature type="domain" description="DNA-directed DNA polymerase family B mitochondria/virus" evidence="10">
    <location>
        <begin position="595"/>
        <end position="798"/>
    </location>
</feature>
<dbReference type="SUPFAM" id="SSF53098">
    <property type="entry name" value="Ribonuclease H-like"/>
    <property type="match status" value="1"/>
</dbReference>
<dbReference type="SUPFAM" id="SSF56672">
    <property type="entry name" value="DNA/RNA polymerases"/>
    <property type="match status" value="1"/>
</dbReference>
<dbReference type="PANTHER" id="PTHR33568">
    <property type="entry name" value="DNA POLYMERASE"/>
    <property type="match status" value="1"/>
</dbReference>
<evidence type="ECO:0000256" key="8">
    <source>
        <dbReference type="ARBA" id="ARBA00049244"/>
    </source>
</evidence>
<dbReference type="GO" id="GO:0000166">
    <property type="term" value="F:nucleotide binding"/>
    <property type="evidence" value="ECO:0007669"/>
    <property type="project" value="InterPro"/>
</dbReference>
<comment type="catalytic activity">
    <reaction evidence="8">
        <text>DNA(n) + a 2'-deoxyribonucleoside 5'-triphosphate = DNA(n+1) + diphosphate</text>
        <dbReference type="Rhea" id="RHEA:22508"/>
        <dbReference type="Rhea" id="RHEA-COMP:17339"/>
        <dbReference type="Rhea" id="RHEA-COMP:17340"/>
        <dbReference type="ChEBI" id="CHEBI:33019"/>
        <dbReference type="ChEBI" id="CHEBI:61560"/>
        <dbReference type="ChEBI" id="CHEBI:173112"/>
        <dbReference type="EC" id="2.7.7.7"/>
    </reaction>
</comment>
<keyword evidence="4" id="KW-0548">Nucleotidyltransferase</keyword>
<dbReference type="EMBL" id="CACVKT020000492">
    <property type="protein sequence ID" value="CAC5359497.1"/>
    <property type="molecule type" value="Genomic_DNA"/>
</dbReference>
<evidence type="ECO:0000256" key="7">
    <source>
        <dbReference type="ARBA" id="ARBA00023125"/>
    </source>
</evidence>
<proteinExistence type="inferred from homology"/>
<dbReference type="InterPro" id="IPR012337">
    <property type="entry name" value="RNaseH-like_sf"/>
</dbReference>
<sequence length="1462" mass="169979">MYEREKTEKNDDEPSNNSHEYVQYGKGLDNDLIPYTFQQTNQKTFAKNRATETTYRLKFRPGWKNHRMKNLIKEISEMFEDVIDRVKGNGGDLGRIIINHPEFHHALAIPLDKWSNIDAEKVMQRIEGYLNSDENLPIDDQMTVVVGNISVPKGSGKSTPITRLYGDNSSIALKRSLLRVENSEDHLCLPTSIGRTFVKLCPIVTLDEWRSISKEDPPSMNATMKVIKHRVMTGSYLRNIKTPSNNSYRKTMALTLCREAGVPTDRPLSLEDIKPFEDLLDVNILVLSAKLCNKFCRVANEHGRKNIYLYLTQLDNGEEHFDGIGSISGFFDYGYFCETCLKPYKNKGKHSCQTTCDVCGSNECISGDDTMSCYFCHRDCRSKECYDRHFEKKDKRGRDIEKSMCDKMYQCKQCRKVLERSKRKPGDHRCREWRCQNCFRYQLGQHLCYQRATSKSPRSVPRKFFFYDFETYQRDDIIQCQQGYVPGPPCENKCTIDCRCTRCRTCTNCSQSTCGLYEHRVFYAVLQSTCENCGANDDEDEVTEESKCSTCGSRCEKCRIHKEKHVVLPCSDTCGYRQRIFRGTDAAIKFCSHIMTRHYKNTVLIAHNAKGFDNYPILNALIDHHGVKPDKILYNGSKIMYMHVAHGLDLTFIDSLNFMQMKLSKIPECFGLKELQKGYFPHLFSSPSVFDYKNGCWPTPWYYGTDSMSEKALETFMKWYETKKHERFDFQDELYKYATEDVRILRAGSMKFRRLMMQVTMRTNDKGEVLGRGTDPFDYVTIASVCQGIFRDLFLKETYTTTITERRNNVKTTCPSQYIDGKLHLRFAQGEEWIPIENIEDRYLVGNTQFQESDIALVPSEGYITDSFSKASIQWLEFLMYERRQKGRPLEIIHGLNGREHREGPYRLDGYHTDGSTTRTAFEFMGCVYHGCPECFPNDRTTVRHPVTKHSMSELYYATKKKENDLKKLGYRYVCIWEHEFRDQLKTNSEMREFVSTLDITDRLRPRSSFVGGRTNTIKLYHEVTEAGETIEYFDFTSLYPYVNKYCRYPVGHPTIITSGFRNITSYFGLVKVKVLPPRRLFHPVLPYLSNGKLKFPLCKTCAETENQDSCRCEDRDRIMMGTWCTPELNKALSKGYSIIKIYEVYHFEETTVYDKFTGQGGLFAQYVNMFLKLKQQASGFPNECETDEQKMEYIARYAEREGINLDFDEIRKNPGLRSLAKICLNSFWGKFGQRLNMKQSAFMYGNEIEKFFQFLTDPIKDVRDFHIVSDEIVQLEYLDDPQFLPMDFKTNVFVATFTTCWARLKLYDLLMLTGESALYVDTDSIIFVDKDKAITNKLPIGNLLGELTNEIPKEDGHITHFVSSGPKSYAYRTLSGKEVCKVRGFSLESESNSRLINFSTMKDIVVNKTKKTIKVVNSRKISRLGIKRKLYNKIEEKEFKMVYTKRRLLDDLRTLPFGYSD</sequence>
<dbReference type="OrthoDB" id="6119242at2759"/>
<keyword evidence="7" id="KW-0238">DNA-binding</keyword>
<evidence type="ECO:0000256" key="1">
    <source>
        <dbReference type="ARBA" id="ARBA00005755"/>
    </source>
</evidence>